<dbReference type="InterPro" id="IPR036390">
    <property type="entry name" value="WH_DNA-bd_sf"/>
</dbReference>
<dbReference type="EMBL" id="DWWD01000007">
    <property type="protein sequence ID" value="HJC49219.1"/>
    <property type="molecule type" value="Genomic_DNA"/>
</dbReference>
<proteinExistence type="predicted"/>
<reference evidence="5" key="2">
    <citation type="submission" date="2021-04" db="EMBL/GenBank/DDBJ databases">
        <authorList>
            <person name="Gilroy R."/>
        </authorList>
    </citation>
    <scope>NUCLEOTIDE SEQUENCE</scope>
    <source>
        <strain evidence="5">ChiSjej3B21-8574</strain>
    </source>
</reference>
<dbReference type="InterPro" id="IPR036388">
    <property type="entry name" value="WH-like_DNA-bd_sf"/>
</dbReference>
<dbReference type="SUPFAM" id="SSF64288">
    <property type="entry name" value="Chorismate lyase-like"/>
    <property type="match status" value="1"/>
</dbReference>
<dbReference type="GO" id="GO:0045892">
    <property type="term" value="P:negative regulation of DNA-templated transcription"/>
    <property type="evidence" value="ECO:0007669"/>
    <property type="project" value="TreeGrafter"/>
</dbReference>
<dbReference type="InterPro" id="IPR011663">
    <property type="entry name" value="UTRA"/>
</dbReference>
<evidence type="ECO:0000256" key="2">
    <source>
        <dbReference type="ARBA" id="ARBA00023125"/>
    </source>
</evidence>
<dbReference type="GO" id="GO:0003677">
    <property type="term" value="F:DNA binding"/>
    <property type="evidence" value="ECO:0007669"/>
    <property type="project" value="UniProtKB-KW"/>
</dbReference>
<dbReference type="Gene3D" id="3.40.1410.10">
    <property type="entry name" value="Chorismate lyase-like"/>
    <property type="match status" value="1"/>
</dbReference>
<dbReference type="SMART" id="SM00345">
    <property type="entry name" value="HTH_GNTR"/>
    <property type="match status" value="1"/>
</dbReference>
<dbReference type="GO" id="GO:0003700">
    <property type="term" value="F:DNA-binding transcription factor activity"/>
    <property type="evidence" value="ECO:0007669"/>
    <property type="project" value="InterPro"/>
</dbReference>
<evidence type="ECO:0000313" key="5">
    <source>
        <dbReference type="EMBL" id="HJC49219.1"/>
    </source>
</evidence>
<keyword evidence="1" id="KW-0805">Transcription regulation</keyword>
<evidence type="ECO:0000256" key="3">
    <source>
        <dbReference type="ARBA" id="ARBA00023163"/>
    </source>
</evidence>
<feature type="domain" description="HTH gntR-type" evidence="4">
    <location>
        <begin position="4"/>
        <end position="74"/>
    </location>
</feature>
<dbReference type="AlphaFoldDB" id="A0A9D2PFD5"/>
<dbReference type="CDD" id="cd07377">
    <property type="entry name" value="WHTH_GntR"/>
    <property type="match status" value="1"/>
</dbReference>
<dbReference type="InterPro" id="IPR028978">
    <property type="entry name" value="Chorismate_lyase_/UTRA_dom_sf"/>
</dbReference>
<protein>
    <submittedName>
        <fullName evidence="5">GntR family transcriptional regulator</fullName>
    </submittedName>
</protein>
<gene>
    <name evidence="5" type="ORF">H9754_01340</name>
</gene>
<dbReference type="SMART" id="SM00866">
    <property type="entry name" value="UTRA"/>
    <property type="match status" value="1"/>
</dbReference>
<reference evidence="5" key="1">
    <citation type="journal article" date="2021" name="PeerJ">
        <title>Extensive microbial diversity within the chicken gut microbiome revealed by metagenomics and culture.</title>
        <authorList>
            <person name="Gilroy R."/>
            <person name="Ravi A."/>
            <person name="Getino M."/>
            <person name="Pursley I."/>
            <person name="Horton D.L."/>
            <person name="Alikhan N.F."/>
            <person name="Baker D."/>
            <person name="Gharbi K."/>
            <person name="Hall N."/>
            <person name="Watson M."/>
            <person name="Adriaenssens E.M."/>
            <person name="Foster-Nyarko E."/>
            <person name="Jarju S."/>
            <person name="Secka A."/>
            <person name="Antonio M."/>
            <person name="Oren A."/>
            <person name="Chaudhuri R.R."/>
            <person name="La Ragione R."/>
            <person name="Hildebrand F."/>
            <person name="Pallen M.J."/>
        </authorList>
    </citation>
    <scope>NUCLEOTIDE SEQUENCE</scope>
    <source>
        <strain evidence="5">ChiSjej3B21-8574</strain>
    </source>
</reference>
<keyword evidence="3" id="KW-0804">Transcription</keyword>
<organism evidence="5 6">
    <name type="scientific">Candidatus Anaerostipes avistercoris</name>
    <dbReference type="NCBI Taxonomy" id="2838462"/>
    <lineage>
        <taxon>Bacteria</taxon>
        <taxon>Bacillati</taxon>
        <taxon>Bacillota</taxon>
        <taxon>Clostridia</taxon>
        <taxon>Lachnospirales</taxon>
        <taxon>Lachnospiraceae</taxon>
        <taxon>Anaerostipes</taxon>
    </lineage>
</organism>
<dbReference type="PANTHER" id="PTHR44846:SF1">
    <property type="entry name" value="MANNOSYL-D-GLYCERATE TRANSPORT_METABOLISM SYSTEM REPRESSOR MNGR-RELATED"/>
    <property type="match status" value="1"/>
</dbReference>
<comment type="caution">
    <text evidence="5">The sequence shown here is derived from an EMBL/GenBank/DDBJ whole genome shotgun (WGS) entry which is preliminary data.</text>
</comment>
<dbReference type="InterPro" id="IPR000524">
    <property type="entry name" value="Tscrpt_reg_HTH_GntR"/>
</dbReference>
<dbReference type="InterPro" id="IPR050679">
    <property type="entry name" value="Bact_HTH_transcr_reg"/>
</dbReference>
<dbReference type="PRINTS" id="PR00035">
    <property type="entry name" value="HTHGNTR"/>
</dbReference>
<dbReference type="PANTHER" id="PTHR44846">
    <property type="entry name" value="MANNOSYL-D-GLYCERATE TRANSPORT/METABOLISM SYSTEM REPRESSOR MNGR-RELATED"/>
    <property type="match status" value="1"/>
</dbReference>
<evidence type="ECO:0000259" key="4">
    <source>
        <dbReference type="PROSITE" id="PS50949"/>
    </source>
</evidence>
<sequence>MAETKKKKLLYMRLRDHILKDYEEKPYYSPLPGERELCDIYKVSRPTVRKALEVLEDEGCIARFPGKGAFYIGNRESHNNKFSTNIAFYNQVRLRGDYTRSKVLAQRIELAEEEVAQALGIREGDKIFHLERLRYINEQLWSLADAYVSYSLCPELIQYDFTERSLHNTLSNYGHIPARARRRITARQADEYEAFNLGLQKGDPVCVAKTLTCDDAGNPLEYSISRSNVYNMSIELTLQNKTNISEGDSYSNML</sequence>
<name>A0A9D2PFD5_9FIRM</name>
<dbReference type="Pfam" id="PF07702">
    <property type="entry name" value="UTRA"/>
    <property type="match status" value="1"/>
</dbReference>
<dbReference type="PROSITE" id="PS50949">
    <property type="entry name" value="HTH_GNTR"/>
    <property type="match status" value="1"/>
</dbReference>
<accession>A0A9D2PFD5</accession>
<evidence type="ECO:0000313" key="6">
    <source>
        <dbReference type="Proteomes" id="UP000823904"/>
    </source>
</evidence>
<dbReference type="SUPFAM" id="SSF46785">
    <property type="entry name" value="Winged helix' DNA-binding domain"/>
    <property type="match status" value="1"/>
</dbReference>
<evidence type="ECO:0000256" key="1">
    <source>
        <dbReference type="ARBA" id="ARBA00023015"/>
    </source>
</evidence>
<dbReference type="Gene3D" id="1.10.10.10">
    <property type="entry name" value="Winged helix-like DNA-binding domain superfamily/Winged helix DNA-binding domain"/>
    <property type="match status" value="1"/>
</dbReference>
<dbReference type="Pfam" id="PF00392">
    <property type="entry name" value="GntR"/>
    <property type="match status" value="1"/>
</dbReference>
<dbReference type="Proteomes" id="UP000823904">
    <property type="component" value="Unassembled WGS sequence"/>
</dbReference>
<keyword evidence="2" id="KW-0238">DNA-binding</keyword>